<feature type="compositionally biased region" description="Basic and acidic residues" evidence="1">
    <location>
        <begin position="275"/>
        <end position="287"/>
    </location>
</feature>
<sequence>MHGPLANAAPAHNFALLPLGGALHAYGGRSRTPGDGVLHFAAADAAAPAFPDVGTVVVNGTHPGCMELRRSATRCEWDGKLSAARVGDAVALYGRLNSRTAKRWAQVAFAPSPAGPFGAFEPLRLLGWSPCRVRAASVYFVAVSPNPVDGGATALGLFPIFERGDCYLGAAATRDGVTFGPPAHLLDLGCEDAGRVRDYPADGLAARGDVVYFYVHRDMPTDHALERRVLPRAARLVRHALAMKWLEAFTAAQVAALDAAAAPARRPPAAPAAGVHDDRLPPCEKGDPYRHNYLAG</sequence>
<protein>
    <submittedName>
        <fullName evidence="2">Uncharacterized protein</fullName>
    </submittedName>
</protein>
<gene>
    <name evidence="2" type="ORF">AURANDRAFT_63171</name>
</gene>
<evidence type="ECO:0000313" key="2">
    <source>
        <dbReference type="EMBL" id="EGB09764.1"/>
    </source>
</evidence>
<feature type="region of interest" description="Disordered" evidence="1">
    <location>
        <begin position="266"/>
        <end position="287"/>
    </location>
</feature>
<dbReference type="GeneID" id="20224214"/>
<evidence type="ECO:0000256" key="1">
    <source>
        <dbReference type="SAM" id="MobiDB-lite"/>
    </source>
</evidence>
<keyword evidence="3" id="KW-1185">Reference proteome</keyword>
<dbReference type="OrthoDB" id="10560834at2759"/>
<evidence type="ECO:0000313" key="3">
    <source>
        <dbReference type="Proteomes" id="UP000002729"/>
    </source>
</evidence>
<dbReference type="KEGG" id="aaf:AURANDRAFT_63171"/>
<dbReference type="AlphaFoldDB" id="F0Y5P6"/>
<dbReference type="EMBL" id="GL833125">
    <property type="protein sequence ID" value="EGB09764.1"/>
    <property type="molecule type" value="Genomic_DNA"/>
</dbReference>
<accession>F0Y5P6</accession>
<reference evidence="2 3" key="1">
    <citation type="journal article" date="2011" name="Proc. Natl. Acad. Sci. U.S.A.">
        <title>Niche of harmful alga Aureococcus anophagefferens revealed through ecogenomics.</title>
        <authorList>
            <person name="Gobler C.J."/>
            <person name="Berry D.L."/>
            <person name="Dyhrman S.T."/>
            <person name="Wilhelm S.W."/>
            <person name="Salamov A."/>
            <person name="Lobanov A.V."/>
            <person name="Zhang Y."/>
            <person name="Collier J.L."/>
            <person name="Wurch L.L."/>
            <person name="Kustka A.B."/>
            <person name="Dill B.D."/>
            <person name="Shah M."/>
            <person name="VerBerkmoes N.C."/>
            <person name="Kuo A."/>
            <person name="Terry A."/>
            <person name="Pangilinan J."/>
            <person name="Lindquist E.A."/>
            <person name="Lucas S."/>
            <person name="Paulsen I.T."/>
            <person name="Hattenrath-Lehmann T.K."/>
            <person name="Talmage S.C."/>
            <person name="Walker E.A."/>
            <person name="Koch F."/>
            <person name="Burson A.M."/>
            <person name="Marcoval M.A."/>
            <person name="Tang Y.Z."/>
            <person name="Lecleir G.R."/>
            <person name="Coyne K.J."/>
            <person name="Berg G.M."/>
            <person name="Bertrand E.M."/>
            <person name="Saito M.A."/>
            <person name="Gladyshev V.N."/>
            <person name="Grigoriev I.V."/>
        </authorList>
    </citation>
    <scope>NUCLEOTIDE SEQUENCE [LARGE SCALE GENOMIC DNA]</scope>
    <source>
        <strain evidence="3">CCMP 1984</strain>
    </source>
</reference>
<name>F0Y5P6_AURAN</name>
<dbReference type="RefSeq" id="XP_009035802.1">
    <property type="nucleotide sequence ID" value="XM_009037554.1"/>
</dbReference>
<dbReference type="InParanoid" id="F0Y5P6"/>
<proteinExistence type="predicted"/>
<dbReference type="Proteomes" id="UP000002729">
    <property type="component" value="Unassembled WGS sequence"/>
</dbReference>
<organism evidence="3">
    <name type="scientific">Aureococcus anophagefferens</name>
    <name type="common">Harmful bloom alga</name>
    <dbReference type="NCBI Taxonomy" id="44056"/>
    <lineage>
        <taxon>Eukaryota</taxon>
        <taxon>Sar</taxon>
        <taxon>Stramenopiles</taxon>
        <taxon>Ochrophyta</taxon>
        <taxon>Pelagophyceae</taxon>
        <taxon>Pelagomonadales</taxon>
        <taxon>Pelagomonadaceae</taxon>
        <taxon>Aureococcus</taxon>
    </lineage>
</organism>